<dbReference type="InterPro" id="IPR029062">
    <property type="entry name" value="Class_I_gatase-like"/>
</dbReference>
<evidence type="ECO:0000256" key="4">
    <source>
        <dbReference type="ARBA" id="ARBA00022723"/>
    </source>
</evidence>
<evidence type="ECO:0000256" key="3">
    <source>
        <dbReference type="ARBA" id="ARBA00012756"/>
    </source>
</evidence>
<dbReference type="Gene3D" id="3.20.20.80">
    <property type="entry name" value="Glycosidases"/>
    <property type="match status" value="1"/>
</dbReference>
<dbReference type="Gene3D" id="3.40.50.880">
    <property type="match status" value="1"/>
</dbReference>
<evidence type="ECO:0000259" key="9">
    <source>
        <dbReference type="Pfam" id="PF02449"/>
    </source>
</evidence>
<accession>A0ABQ2FR39</accession>
<comment type="caution">
    <text evidence="11">The sequence shown here is derived from an EMBL/GenBank/DDBJ whole genome shotgun (WGS) entry which is preliminary data.</text>
</comment>
<dbReference type="Pfam" id="PF02449">
    <property type="entry name" value="Glyco_hydro_42"/>
    <property type="match status" value="1"/>
</dbReference>
<keyword evidence="5 8" id="KW-0378">Hydrolase</keyword>
<dbReference type="SUPFAM" id="SSF51445">
    <property type="entry name" value="(Trans)glycosidases"/>
    <property type="match status" value="1"/>
</dbReference>
<dbReference type="InterPro" id="IPR013738">
    <property type="entry name" value="Beta_galactosidase_Trimer"/>
</dbReference>
<dbReference type="Proteomes" id="UP000604341">
    <property type="component" value="Unassembled WGS sequence"/>
</dbReference>
<keyword evidence="6" id="KW-0862">Zinc</keyword>
<dbReference type="EMBL" id="BMPE01000028">
    <property type="protein sequence ID" value="GGL18594.1"/>
    <property type="molecule type" value="Genomic_DNA"/>
</dbReference>
<evidence type="ECO:0000256" key="1">
    <source>
        <dbReference type="ARBA" id="ARBA00001412"/>
    </source>
</evidence>
<dbReference type="PANTHER" id="PTHR36447">
    <property type="entry name" value="BETA-GALACTOSIDASE GANA"/>
    <property type="match status" value="1"/>
</dbReference>
<organism evidence="11 12">
    <name type="scientific">Deinococcus radiotolerans</name>
    <dbReference type="NCBI Taxonomy" id="1309407"/>
    <lineage>
        <taxon>Bacteria</taxon>
        <taxon>Thermotogati</taxon>
        <taxon>Deinococcota</taxon>
        <taxon>Deinococci</taxon>
        <taxon>Deinococcales</taxon>
        <taxon>Deinococcaceae</taxon>
        <taxon>Deinococcus</taxon>
    </lineage>
</organism>
<sequence>MSQPQPTAHLALGVCDYPEHVSPSRWAMHARQQRDLGLRYVRIAEFAWSRIEPRPGQFNWAWLDEAVGVIASEDLQVILCTPTAAPPAWLIRDHPDVLPVGRDGHVKTFGSRRHYDFSSGTFREHSRRITRAIAERYGSHPAVAGWQTDNEFGWGDTAQSFSPAAHAAFHAWLRERYRGRVDDLNDAWGNVFWSMEYTDFSEVPLPNHAVAEVNPSHALDFLRFSSDQVAAFHAEQIAILRECSPGRFVTHNYMGFFSAYDHYRVSAGLDFASWDSYPTGTLDAAREWQLLTPEDRLAYARTGHPDLTAFNHDLYRGAVPHSGRFWVMEHQCGPVNWTASNPLPADGAVRLWTQQAWAHGADACVYFRWQAATMAQEVLHSGLLRHDGRPDRGFHEVAALRPQAYPLGPVGTRVALLHDYESLWLINAQPHADGMNYWAQTLAYYRALRTLGVDVDVIHADQDLSEYALVVAPAITLVGAERAARWTRAAAQGTELVFGPRTAFRTPGGRTHEDGQFGPLSDLLGARLGLYDSLPHGLTQALSGGHHARLWAESYEVRGAQVLHAYQGGPLDGQAAVIRSGTATVIGAHSDTLITDLLEERLHALGLQAPGLHPTRLPDGLRVTRRAGHLLVQNWTQAPLTWQGHTVPACGSLHLTPTPTGGSR</sequence>
<dbReference type="CDD" id="cd03143">
    <property type="entry name" value="A4_beta-galactosidase_middle_domain"/>
    <property type="match status" value="1"/>
</dbReference>
<gene>
    <name evidence="11" type="ORF">GCM10010844_41840</name>
</gene>
<dbReference type="InterPro" id="IPR003476">
    <property type="entry name" value="Glyco_hydro_42"/>
</dbReference>
<dbReference type="EC" id="3.2.1.23" evidence="3 8"/>
<dbReference type="RefSeq" id="WP_189070924.1">
    <property type="nucleotide sequence ID" value="NZ_BMPE01000028.1"/>
</dbReference>
<comment type="similarity">
    <text evidence="2 8">Belongs to the glycosyl hydrolase 42 family.</text>
</comment>
<comment type="catalytic activity">
    <reaction evidence="1 8">
        <text>Hydrolysis of terminal non-reducing beta-D-galactose residues in beta-D-galactosides.</text>
        <dbReference type="EC" id="3.2.1.23"/>
    </reaction>
</comment>
<dbReference type="InterPro" id="IPR017853">
    <property type="entry name" value="GH"/>
</dbReference>
<evidence type="ECO:0000313" key="12">
    <source>
        <dbReference type="Proteomes" id="UP000604341"/>
    </source>
</evidence>
<evidence type="ECO:0000313" key="11">
    <source>
        <dbReference type="EMBL" id="GGL18594.1"/>
    </source>
</evidence>
<keyword evidence="7 8" id="KW-0326">Glycosidase</keyword>
<dbReference type="PANTHER" id="PTHR36447:SF2">
    <property type="entry name" value="BETA-GALACTOSIDASE YESZ"/>
    <property type="match status" value="1"/>
</dbReference>
<dbReference type="PIRSF" id="PIRSF001084">
    <property type="entry name" value="B-galactosidase"/>
    <property type="match status" value="1"/>
</dbReference>
<feature type="domain" description="Glycoside hydrolase family 42 N-terminal" evidence="9">
    <location>
        <begin position="17"/>
        <end position="400"/>
    </location>
</feature>
<feature type="domain" description="Beta-galactosidase trimerisation" evidence="10">
    <location>
        <begin position="413"/>
        <end position="603"/>
    </location>
</feature>
<keyword evidence="12" id="KW-1185">Reference proteome</keyword>
<protein>
    <recommendedName>
        <fullName evidence="3 8">Beta-galactosidase</fullName>
        <shortName evidence="8">Beta-gal</shortName>
        <ecNumber evidence="3 8">3.2.1.23</ecNumber>
    </recommendedName>
</protein>
<evidence type="ECO:0000256" key="2">
    <source>
        <dbReference type="ARBA" id="ARBA00005940"/>
    </source>
</evidence>
<evidence type="ECO:0000256" key="6">
    <source>
        <dbReference type="ARBA" id="ARBA00022833"/>
    </source>
</evidence>
<keyword evidence="4" id="KW-0479">Metal-binding</keyword>
<evidence type="ECO:0000256" key="5">
    <source>
        <dbReference type="ARBA" id="ARBA00022801"/>
    </source>
</evidence>
<dbReference type="SUPFAM" id="SSF52317">
    <property type="entry name" value="Class I glutamine amidotransferase-like"/>
    <property type="match status" value="1"/>
</dbReference>
<dbReference type="Pfam" id="PF08532">
    <property type="entry name" value="Glyco_hydro_42M"/>
    <property type="match status" value="1"/>
</dbReference>
<evidence type="ECO:0000256" key="8">
    <source>
        <dbReference type="PIRNR" id="PIRNR001084"/>
    </source>
</evidence>
<reference evidence="12" key="1">
    <citation type="journal article" date="2019" name="Int. J. Syst. Evol. Microbiol.">
        <title>The Global Catalogue of Microorganisms (GCM) 10K type strain sequencing project: providing services to taxonomists for standard genome sequencing and annotation.</title>
        <authorList>
            <consortium name="The Broad Institute Genomics Platform"/>
            <consortium name="The Broad Institute Genome Sequencing Center for Infectious Disease"/>
            <person name="Wu L."/>
            <person name="Ma J."/>
        </authorList>
    </citation>
    <scope>NUCLEOTIDE SEQUENCE [LARGE SCALE GENOMIC DNA]</scope>
    <source>
        <strain evidence="12">JCM 19173</strain>
    </source>
</reference>
<proteinExistence type="inferred from homology"/>
<dbReference type="InterPro" id="IPR013529">
    <property type="entry name" value="Glyco_hydro_42_N"/>
</dbReference>
<evidence type="ECO:0000256" key="7">
    <source>
        <dbReference type="ARBA" id="ARBA00023295"/>
    </source>
</evidence>
<evidence type="ECO:0000259" key="10">
    <source>
        <dbReference type="Pfam" id="PF08532"/>
    </source>
</evidence>
<name>A0ABQ2FR39_9DEIO</name>